<keyword evidence="2" id="KW-1185">Reference proteome</keyword>
<name>A0ABR2ZBM9_9AGAR</name>
<organism evidence="1 2">
    <name type="scientific">Marasmius tenuissimus</name>
    <dbReference type="NCBI Taxonomy" id="585030"/>
    <lineage>
        <taxon>Eukaryota</taxon>
        <taxon>Fungi</taxon>
        <taxon>Dikarya</taxon>
        <taxon>Basidiomycota</taxon>
        <taxon>Agaricomycotina</taxon>
        <taxon>Agaricomycetes</taxon>
        <taxon>Agaricomycetidae</taxon>
        <taxon>Agaricales</taxon>
        <taxon>Marasmiineae</taxon>
        <taxon>Marasmiaceae</taxon>
        <taxon>Marasmius</taxon>
    </lineage>
</organism>
<protein>
    <submittedName>
        <fullName evidence="1">Uncharacterized protein</fullName>
    </submittedName>
</protein>
<sequence>MELALLLQSKQSTIPYHIQELTFELGKKQLPLLTIPGDGSRSVIDKIAIVLKNCIPSLRKLSLSYDGRYGALPHLEYTKLAASRHGTIDPSFSRVTQLELYLSREENPIPLIRFICSFPSLEVLKMHSGCEGQIDGEILVMPADVQNLILPTSLKTLQLGGSENVASEGLHLFYQWLGSTGIPASLSTLSIYRVNIGGFSQPLTTLDPEIEPYLHRCSTLSFLHLGFDTGYIAPLSTAFFDLSAPQNLTHLAISIRNIVQDDPDLMLLELIRKMLTTLTSPLLHQITFNVFGSGFRVLPDQWDALDTLLATPKFTAVQVELVVPFSDSTIDDGTSEEDLTKARECFSKCDSQERLTVIRAPFVMKTRTWRETPEEAKQFEDYDVIDWVCRRLSLW</sequence>
<comment type="caution">
    <text evidence="1">The sequence shown here is derived from an EMBL/GenBank/DDBJ whole genome shotgun (WGS) entry which is preliminary data.</text>
</comment>
<evidence type="ECO:0000313" key="1">
    <source>
        <dbReference type="EMBL" id="KAL0058306.1"/>
    </source>
</evidence>
<evidence type="ECO:0000313" key="2">
    <source>
        <dbReference type="Proteomes" id="UP001437256"/>
    </source>
</evidence>
<dbReference type="Gene3D" id="3.80.10.10">
    <property type="entry name" value="Ribonuclease Inhibitor"/>
    <property type="match status" value="1"/>
</dbReference>
<dbReference type="SUPFAM" id="SSF52047">
    <property type="entry name" value="RNI-like"/>
    <property type="match status" value="1"/>
</dbReference>
<reference evidence="1 2" key="1">
    <citation type="submission" date="2024-05" db="EMBL/GenBank/DDBJ databases">
        <title>A draft genome resource for the thread blight pathogen Marasmius tenuissimus strain MS-2.</title>
        <authorList>
            <person name="Yulfo-Soto G.E."/>
            <person name="Baruah I.K."/>
            <person name="Amoako-Attah I."/>
            <person name="Bukari Y."/>
            <person name="Meinhardt L.W."/>
            <person name="Bailey B.A."/>
            <person name="Cohen S.P."/>
        </authorList>
    </citation>
    <scope>NUCLEOTIDE SEQUENCE [LARGE SCALE GENOMIC DNA]</scope>
    <source>
        <strain evidence="1 2">MS-2</strain>
    </source>
</reference>
<proteinExistence type="predicted"/>
<dbReference type="EMBL" id="JBBXMP010000334">
    <property type="protein sequence ID" value="KAL0058306.1"/>
    <property type="molecule type" value="Genomic_DNA"/>
</dbReference>
<gene>
    <name evidence="1" type="ORF">AAF712_015023</name>
</gene>
<accession>A0ABR2ZBM9</accession>
<dbReference type="InterPro" id="IPR032675">
    <property type="entry name" value="LRR_dom_sf"/>
</dbReference>
<dbReference type="Proteomes" id="UP001437256">
    <property type="component" value="Unassembled WGS sequence"/>
</dbReference>